<reference evidence="1 2" key="1">
    <citation type="journal article" date="2022" name="DNA Res.">
        <title>Chromosomal-level genome assembly of the orchid tree Bauhinia variegata (Leguminosae; Cercidoideae) supports the allotetraploid origin hypothesis of Bauhinia.</title>
        <authorList>
            <person name="Zhong Y."/>
            <person name="Chen Y."/>
            <person name="Zheng D."/>
            <person name="Pang J."/>
            <person name="Liu Y."/>
            <person name="Luo S."/>
            <person name="Meng S."/>
            <person name="Qian L."/>
            <person name="Wei D."/>
            <person name="Dai S."/>
            <person name="Zhou R."/>
        </authorList>
    </citation>
    <scope>NUCLEOTIDE SEQUENCE [LARGE SCALE GENOMIC DNA]</scope>
    <source>
        <strain evidence="1">BV-YZ2020</strain>
    </source>
</reference>
<evidence type="ECO:0000313" key="1">
    <source>
        <dbReference type="EMBL" id="KAI4354476.1"/>
    </source>
</evidence>
<keyword evidence="2" id="KW-1185">Reference proteome</keyword>
<proteinExistence type="predicted"/>
<accession>A0ACB9Q111</accession>
<organism evidence="1 2">
    <name type="scientific">Bauhinia variegata</name>
    <name type="common">Purple orchid tree</name>
    <name type="synonym">Phanera variegata</name>
    <dbReference type="NCBI Taxonomy" id="167791"/>
    <lineage>
        <taxon>Eukaryota</taxon>
        <taxon>Viridiplantae</taxon>
        <taxon>Streptophyta</taxon>
        <taxon>Embryophyta</taxon>
        <taxon>Tracheophyta</taxon>
        <taxon>Spermatophyta</taxon>
        <taxon>Magnoliopsida</taxon>
        <taxon>eudicotyledons</taxon>
        <taxon>Gunneridae</taxon>
        <taxon>Pentapetalae</taxon>
        <taxon>rosids</taxon>
        <taxon>fabids</taxon>
        <taxon>Fabales</taxon>
        <taxon>Fabaceae</taxon>
        <taxon>Cercidoideae</taxon>
        <taxon>Cercideae</taxon>
        <taxon>Bauhiniinae</taxon>
        <taxon>Bauhinia</taxon>
    </lineage>
</organism>
<sequence>MQKNNNLIKLKYDINESLKASTIIYILSVSCPLESKPPNQTPTSTQDKNQELACSPFVHGQVHLGHCSLCKRFDRLEVNADRFLL</sequence>
<gene>
    <name evidence="1" type="ORF">L6164_003335</name>
</gene>
<dbReference type="EMBL" id="CM039427">
    <property type="protein sequence ID" value="KAI4354476.1"/>
    <property type="molecule type" value="Genomic_DNA"/>
</dbReference>
<comment type="caution">
    <text evidence="1">The sequence shown here is derived from an EMBL/GenBank/DDBJ whole genome shotgun (WGS) entry which is preliminary data.</text>
</comment>
<dbReference type="Proteomes" id="UP000828941">
    <property type="component" value="Chromosome 2"/>
</dbReference>
<protein>
    <submittedName>
        <fullName evidence="1">Uncharacterized protein</fullName>
    </submittedName>
</protein>
<name>A0ACB9Q111_BAUVA</name>
<evidence type="ECO:0000313" key="2">
    <source>
        <dbReference type="Proteomes" id="UP000828941"/>
    </source>
</evidence>